<reference evidence="3" key="1">
    <citation type="submission" date="2017-01" db="EMBL/GenBank/DDBJ databases">
        <authorList>
            <person name="Varghese N."/>
            <person name="Submissions S."/>
        </authorList>
    </citation>
    <scope>NUCLEOTIDE SEQUENCE [LARGE SCALE GENOMIC DNA]</scope>
    <source>
        <strain evidence="3">MNA4</strain>
    </source>
</reference>
<evidence type="ECO:0008006" key="4">
    <source>
        <dbReference type="Google" id="ProtNLM"/>
    </source>
</evidence>
<protein>
    <recommendedName>
        <fullName evidence="4">DUF4044 domain-containing protein</fullName>
    </recommendedName>
</protein>
<accession>A0A1U7PR66</accession>
<dbReference type="EMBL" id="FTPL01000005">
    <property type="protein sequence ID" value="SIT92949.1"/>
    <property type="molecule type" value="Genomic_DNA"/>
</dbReference>
<dbReference type="AlphaFoldDB" id="A0A1U7PR66"/>
<gene>
    <name evidence="2" type="ORF">SAMN05428946_2899</name>
</gene>
<dbReference type="STRING" id="550447.SAMN05428946_2899"/>
<name>A0A1U7PR66_9BACI</name>
<keyword evidence="1" id="KW-0472">Membrane</keyword>
<feature type="transmembrane region" description="Helical" evidence="1">
    <location>
        <begin position="9"/>
        <end position="29"/>
    </location>
</feature>
<dbReference type="Proteomes" id="UP000187550">
    <property type="component" value="Unassembled WGS sequence"/>
</dbReference>
<sequence length="31" mass="3586">MYKKQERWLMWLAFAVGAIMLLSIVGRIFGG</sequence>
<evidence type="ECO:0000256" key="1">
    <source>
        <dbReference type="SAM" id="Phobius"/>
    </source>
</evidence>
<organism evidence="2 3">
    <name type="scientific">Edaphobacillus lindanitolerans</name>
    <dbReference type="NCBI Taxonomy" id="550447"/>
    <lineage>
        <taxon>Bacteria</taxon>
        <taxon>Bacillati</taxon>
        <taxon>Bacillota</taxon>
        <taxon>Bacilli</taxon>
        <taxon>Bacillales</taxon>
        <taxon>Bacillaceae</taxon>
        <taxon>Edaphobacillus</taxon>
    </lineage>
</organism>
<evidence type="ECO:0000313" key="3">
    <source>
        <dbReference type="Proteomes" id="UP000187550"/>
    </source>
</evidence>
<proteinExistence type="predicted"/>
<evidence type="ECO:0000313" key="2">
    <source>
        <dbReference type="EMBL" id="SIT92949.1"/>
    </source>
</evidence>
<keyword evidence="1" id="KW-1133">Transmembrane helix</keyword>
<keyword evidence="1" id="KW-0812">Transmembrane</keyword>
<keyword evidence="3" id="KW-1185">Reference proteome</keyword>